<sequence length="166" mass="18442">MGGEDDLKALFRSPGFADHHPNKDRQADYQWTNMEDDDDGDETSSSMEDSSTSDMADDASSSSSASTDSNGPLYELSQLMAQLPIKRGLSKYFQGKSQSFACVSGVRNIQQFAKKERHFKRKMKAYTLQRLAISKKVSRNSMSAGLCFASCRPPLFPVQTKNFSSL</sequence>
<dbReference type="EMBL" id="BSYR01000021">
    <property type="protein sequence ID" value="GMI86081.1"/>
    <property type="molecule type" value="Genomic_DNA"/>
</dbReference>
<accession>A0A9W7HZY3</accession>
<feature type="compositionally biased region" description="Low complexity" evidence="3">
    <location>
        <begin position="43"/>
        <end position="69"/>
    </location>
</feature>
<proteinExistence type="predicted"/>
<evidence type="ECO:0000256" key="3">
    <source>
        <dbReference type="SAM" id="MobiDB-lite"/>
    </source>
</evidence>
<protein>
    <submittedName>
        <fullName evidence="4">Uncharacterized protein</fullName>
    </submittedName>
</protein>
<name>A0A9W7HZY3_HIBTR</name>
<dbReference type="InterPro" id="IPR051992">
    <property type="entry name" value="OxStress_Response_Reg"/>
</dbReference>
<organism evidence="4 5">
    <name type="scientific">Hibiscus trionum</name>
    <name type="common">Flower of an hour</name>
    <dbReference type="NCBI Taxonomy" id="183268"/>
    <lineage>
        <taxon>Eukaryota</taxon>
        <taxon>Viridiplantae</taxon>
        <taxon>Streptophyta</taxon>
        <taxon>Embryophyta</taxon>
        <taxon>Tracheophyta</taxon>
        <taxon>Spermatophyta</taxon>
        <taxon>Magnoliopsida</taxon>
        <taxon>eudicotyledons</taxon>
        <taxon>Gunneridae</taxon>
        <taxon>Pentapetalae</taxon>
        <taxon>rosids</taxon>
        <taxon>malvids</taxon>
        <taxon>Malvales</taxon>
        <taxon>Malvaceae</taxon>
        <taxon>Malvoideae</taxon>
        <taxon>Hibiscus</taxon>
    </lineage>
</organism>
<feature type="region of interest" description="Disordered" evidence="3">
    <location>
        <begin position="1"/>
        <end position="71"/>
    </location>
</feature>
<dbReference type="GO" id="GO:0005634">
    <property type="term" value="C:nucleus"/>
    <property type="evidence" value="ECO:0007669"/>
    <property type="project" value="UniProtKB-SubCell"/>
</dbReference>
<evidence type="ECO:0000313" key="5">
    <source>
        <dbReference type="Proteomes" id="UP001165190"/>
    </source>
</evidence>
<evidence type="ECO:0000256" key="2">
    <source>
        <dbReference type="ARBA" id="ARBA00023242"/>
    </source>
</evidence>
<dbReference type="OrthoDB" id="694201at2759"/>
<keyword evidence="2" id="KW-0539">Nucleus</keyword>
<evidence type="ECO:0000313" key="4">
    <source>
        <dbReference type="EMBL" id="GMI86081.1"/>
    </source>
</evidence>
<keyword evidence="5" id="KW-1185">Reference proteome</keyword>
<dbReference type="PANTHER" id="PTHR33172:SF103">
    <property type="entry name" value="PROTEIN OXIDATIVE STRESS 3"/>
    <property type="match status" value="1"/>
</dbReference>
<evidence type="ECO:0000256" key="1">
    <source>
        <dbReference type="ARBA" id="ARBA00004123"/>
    </source>
</evidence>
<gene>
    <name evidence="4" type="ORF">HRI_002277400</name>
</gene>
<dbReference type="PANTHER" id="PTHR33172">
    <property type="entry name" value="OS08G0516900 PROTEIN"/>
    <property type="match status" value="1"/>
</dbReference>
<dbReference type="AlphaFoldDB" id="A0A9W7HZY3"/>
<dbReference type="Proteomes" id="UP001165190">
    <property type="component" value="Unassembled WGS sequence"/>
</dbReference>
<feature type="compositionally biased region" description="Basic and acidic residues" evidence="3">
    <location>
        <begin position="17"/>
        <end position="27"/>
    </location>
</feature>
<reference evidence="4" key="1">
    <citation type="submission" date="2023-05" db="EMBL/GenBank/DDBJ databases">
        <title>Genome and transcriptome analyses reveal genes involved in the formation of fine ridges on petal epidermal cells in Hibiscus trionum.</title>
        <authorList>
            <person name="Koshimizu S."/>
            <person name="Masuda S."/>
            <person name="Ishii T."/>
            <person name="Shirasu K."/>
            <person name="Hoshino A."/>
            <person name="Arita M."/>
        </authorList>
    </citation>
    <scope>NUCLEOTIDE SEQUENCE</scope>
    <source>
        <strain evidence="4">Hamamatsu line</strain>
    </source>
</reference>
<dbReference type="GO" id="GO:0006950">
    <property type="term" value="P:response to stress"/>
    <property type="evidence" value="ECO:0007669"/>
    <property type="project" value="UniProtKB-ARBA"/>
</dbReference>
<comment type="subcellular location">
    <subcellularLocation>
        <location evidence="1">Nucleus</location>
    </subcellularLocation>
</comment>
<comment type="caution">
    <text evidence="4">The sequence shown here is derived from an EMBL/GenBank/DDBJ whole genome shotgun (WGS) entry which is preliminary data.</text>
</comment>